<dbReference type="Pfam" id="PF22486">
    <property type="entry name" value="MATH_2"/>
    <property type="match status" value="1"/>
</dbReference>
<sequence length="302" mass="34560">MEALDVDGKHKSYESDIFDAGDYKWKLILYPYGNNTCEGKDKISLYLVIDESNSLFNDNRTVCVDFKLFVLNQKTMKYLTIQYAKGAGKKLSLWPKGNHSQKGKSIALFLWLQDQEYIVPERKVYAKYKIRLLDHSQVTTVERKDTLRVKNDTLTVEVEVDVISVIKWFNDLVIRSVVWSPPAPGCIKVNTDGSALGSSSVGGCGGVFQTYRSFVKACFAVPLGQVFAFEAELFTASLAINYDRNLGWHRIWLESDSSYVMQLLSVRSDQVTWCVHQAWQRCLHQISHMEFQVSHIFREGNQ</sequence>
<protein>
    <recommendedName>
        <fullName evidence="1">MATH domain-containing protein</fullName>
    </recommendedName>
</protein>
<comment type="caution">
    <text evidence="2">The sequence shown here is derived from an EMBL/GenBank/DDBJ whole genome shotgun (WGS) entry which is preliminary data.</text>
</comment>
<keyword evidence="3" id="KW-1185">Reference proteome</keyword>
<dbReference type="PROSITE" id="PS50144">
    <property type="entry name" value="MATH"/>
    <property type="match status" value="1"/>
</dbReference>
<evidence type="ECO:0000313" key="3">
    <source>
        <dbReference type="Proteomes" id="UP001280121"/>
    </source>
</evidence>
<feature type="domain" description="MATH" evidence="1">
    <location>
        <begin position="1"/>
        <end position="160"/>
    </location>
</feature>
<dbReference type="Proteomes" id="UP001280121">
    <property type="component" value="Unassembled WGS sequence"/>
</dbReference>
<dbReference type="InterPro" id="IPR044730">
    <property type="entry name" value="RNase_H-like_dom_plant"/>
</dbReference>
<evidence type="ECO:0000259" key="1">
    <source>
        <dbReference type="PROSITE" id="PS50144"/>
    </source>
</evidence>
<organism evidence="2 3">
    <name type="scientific">Dipteronia dyeriana</name>
    <dbReference type="NCBI Taxonomy" id="168575"/>
    <lineage>
        <taxon>Eukaryota</taxon>
        <taxon>Viridiplantae</taxon>
        <taxon>Streptophyta</taxon>
        <taxon>Embryophyta</taxon>
        <taxon>Tracheophyta</taxon>
        <taxon>Spermatophyta</taxon>
        <taxon>Magnoliopsida</taxon>
        <taxon>eudicotyledons</taxon>
        <taxon>Gunneridae</taxon>
        <taxon>Pentapetalae</taxon>
        <taxon>rosids</taxon>
        <taxon>malvids</taxon>
        <taxon>Sapindales</taxon>
        <taxon>Sapindaceae</taxon>
        <taxon>Hippocastanoideae</taxon>
        <taxon>Acereae</taxon>
        <taxon>Dipteronia</taxon>
    </lineage>
</organism>
<dbReference type="CDD" id="cd06222">
    <property type="entry name" value="RNase_H_like"/>
    <property type="match status" value="1"/>
</dbReference>
<dbReference type="PANTHER" id="PTHR46162">
    <property type="entry name" value="TRAF-LIKE FAMILY PROTEIN"/>
    <property type="match status" value="1"/>
</dbReference>
<dbReference type="InterPro" id="IPR002156">
    <property type="entry name" value="RNaseH_domain"/>
</dbReference>
<dbReference type="Gene3D" id="3.30.420.10">
    <property type="entry name" value="Ribonuclease H-like superfamily/Ribonuclease H"/>
    <property type="match status" value="1"/>
</dbReference>
<dbReference type="InterPro" id="IPR002083">
    <property type="entry name" value="MATH/TRAF_dom"/>
</dbReference>
<dbReference type="EMBL" id="JANJYI010000007">
    <property type="protein sequence ID" value="KAK2642323.1"/>
    <property type="molecule type" value="Genomic_DNA"/>
</dbReference>
<dbReference type="AlphaFoldDB" id="A0AAD9TV71"/>
<dbReference type="SUPFAM" id="SSF49599">
    <property type="entry name" value="TRAF domain-like"/>
    <property type="match status" value="2"/>
</dbReference>
<dbReference type="SUPFAM" id="SSF53098">
    <property type="entry name" value="Ribonuclease H-like"/>
    <property type="match status" value="1"/>
</dbReference>
<dbReference type="CDD" id="cd00121">
    <property type="entry name" value="MATH"/>
    <property type="match status" value="1"/>
</dbReference>
<dbReference type="Pfam" id="PF13456">
    <property type="entry name" value="RVT_3"/>
    <property type="match status" value="1"/>
</dbReference>
<accession>A0AAD9TV71</accession>
<evidence type="ECO:0000313" key="2">
    <source>
        <dbReference type="EMBL" id="KAK2642323.1"/>
    </source>
</evidence>
<dbReference type="Gene3D" id="2.60.210.10">
    <property type="entry name" value="Apoptosis, Tumor Necrosis Factor Receptor Associated Protein 2, Chain A"/>
    <property type="match status" value="2"/>
</dbReference>
<dbReference type="InterPro" id="IPR008974">
    <property type="entry name" value="TRAF-like"/>
</dbReference>
<reference evidence="2" key="1">
    <citation type="journal article" date="2023" name="Plant J.">
        <title>Genome sequences and population genomics provide insights into the demographic history, inbreeding, and mutation load of two 'living fossil' tree species of Dipteronia.</title>
        <authorList>
            <person name="Feng Y."/>
            <person name="Comes H.P."/>
            <person name="Chen J."/>
            <person name="Zhu S."/>
            <person name="Lu R."/>
            <person name="Zhang X."/>
            <person name="Li P."/>
            <person name="Qiu J."/>
            <person name="Olsen K.M."/>
            <person name="Qiu Y."/>
        </authorList>
    </citation>
    <scope>NUCLEOTIDE SEQUENCE</scope>
    <source>
        <strain evidence="2">KIB01</strain>
    </source>
</reference>
<dbReference type="PANTHER" id="PTHR46162:SF40">
    <property type="entry name" value="TRAF-LIKE FAMILY PROTEIN"/>
    <property type="match status" value="1"/>
</dbReference>
<dbReference type="InterPro" id="IPR012337">
    <property type="entry name" value="RNaseH-like_sf"/>
</dbReference>
<dbReference type="InterPro" id="IPR036397">
    <property type="entry name" value="RNaseH_sf"/>
</dbReference>
<dbReference type="GO" id="GO:0004523">
    <property type="term" value="F:RNA-DNA hybrid ribonuclease activity"/>
    <property type="evidence" value="ECO:0007669"/>
    <property type="project" value="InterPro"/>
</dbReference>
<name>A0AAD9TV71_9ROSI</name>
<proteinExistence type="predicted"/>
<dbReference type="GO" id="GO:0003676">
    <property type="term" value="F:nucleic acid binding"/>
    <property type="evidence" value="ECO:0007669"/>
    <property type="project" value="InterPro"/>
</dbReference>
<gene>
    <name evidence="2" type="ORF">Ddye_024086</name>
</gene>